<proteinExistence type="predicted"/>
<gene>
    <name evidence="1" type="ORF">M431DRAFT_201910</name>
</gene>
<reference evidence="1 2" key="1">
    <citation type="submission" date="2016-07" db="EMBL/GenBank/DDBJ databases">
        <title>Multiple horizontal gene transfer events from other fungi enriched the ability of initially mycotrophic Trichoderma (Ascomycota) to feed on dead plant biomass.</title>
        <authorList>
            <consortium name="DOE Joint Genome Institute"/>
            <person name="Aerts A."/>
            <person name="Atanasova L."/>
            <person name="Chenthamara K."/>
            <person name="Zhang J."/>
            <person name="Grujic M."/>
            <person name="Henrissat B."/>
            <person name="Kuo A."/>
            <person name="Salamov A."/>
            <person name="Lipzen A."/>
            <person name="Labutti K."/>
            <person name="Barry K."/>
            <person name="Miao Y."/>
            <person name="Rahimi M.J."/>
            <person name="Shen Q."/>
            <person name="Grigoriev I.V."/>
            <person name="Kubicek C.P."/>
            <person name="Druzhinina I.S."/>
        </authorList>
    </citation>
    <scope>NUCLEOTIDE SEQUENCE [LARGE SCALE GENOMIC DNA]</scope>
    <source>
        <strain evidence="1 2">CBS 226.95</strain>
    </source>
</reference>
<dbReference type="RefSeq" id="XP_024780693.1">
    <property type="nucleotide sequence ID" value="XM_024913339.1"/>
</dbReference>
<organism evidence="1 2">
    <name type="scientific">Trichoderma harzianum CBS 226.95</name>
    <dbReference type="NCBI Taxonomy" id="983964"/>
    <lineage>
        <taxon>Eukaryota</taxon>
        <taxon>Fungi</taxon>
        <taxon>Dikarya</taxon>
        <taxon>Ascomycota</taxon>
        <taxon>Pezizomycotina</taxon>
        <taxon>Sordariomycetes</taxon>
        <taxon>Hypocreomycetidae</taxon>
        <taxon>Hypocreales</taxon>
        <taxon>Hypocreaceae</taxon>
        <taxon>Trichoderma</taxon>
    </lineage>
</organism>
<protein>
    <submittedName>
        <fullName evidence="1">Uncharacterized protein</fullName>
    </submittedName>
</protein>
<dbReference type="Proteomes" id="UP000241690">
    <property type="component" value="Unassembled WGS sequence"/>
</dbReference>
<evidence type="ECO:0000313" key="2">
    <source>
        <dbReference type="Proteomes" id="UP000241690"/>
    </source>
</evidence>
<dbReference type="EMBL" id="KZ679675">
    <property type="protein sequence ID" value="PTB61016.1"/>
    <property type="molecule type" value="Genomic_DNA"/>
</dbReference>
<dbReference type="AlphaFoldDB" id="A0A2T4AVB8"/>
<dbReference type="GeneID" id="36621900"/>
<name>A0A2T4AVB8_TRIHA</name>
<keyword evidence="2" id="KW-1185">Reference proteome</keyword>
<evidence type="ECO:0000313" key="1">
    <source>
        <dbReference type="EMBL" id="PTB61016.1"/>
    </source>
</evidence>
<accession>A0A2T4AVB8</accession>
<sequence length="83" mass="9681">MEVFRRLVGVQDTMYGRAGKDGRRQRMIGVPSCPKGVCFVCLFALLCYTEDWERELSRDYGLYSFFVCLRIMVRDIRGVWAMG</sequence>